<reference evidence="2 3" key="1">
    <citation type="submission" date="2021-03" db="EMBL/GenBank/DDBJ databases">
        <title>Complete genome of Streptomyces formicae strain 1H-GS9 (DSM 100524).</title>
        <authorList>
            <person name="Atanasov K.E."/>
            <person name="Altabella T."/>
            <person name="Ferrer A."/>
        </authorList>
    </citation>
    <scope>NUCLEOTIDE SEQUENCE [LARGE SCALE GENOMIC DNA]</scope>
    <source>
        <strain evidence="2 3">1H-GS9</strain>
    </source>
</reference>
<keyword evidence="3" id="KW-1185">Reference proteome</keyword>
<sequence length="276" mass="28570">MAIIMGLGTAVAALLIGASLTALIRLRRRAEGEHAERAAAPPPDDPLAVALLAGGAQRLTHTVLFRLHAAGRITSTKRGHTVQPPRDGGPDWTDAERALLRKGLGATFTTVKAHEALAASAAVDRLTARLTADSFLWDEETTRRWKRLSLGHGVLCVAALLAAVAAAPDPYAPYLPLALLAGAGFAAQHAFARLGRLTPAGRSALKWLRTEYDSRNGSHWAALARPALHLGTEANGLGVALRGTKAISDAKVRRRIDPSGGSNSGGCGGCGGGCGG</sequence>
<dbReference type="InterPro" id="IPR026467">
    <property type="entry name" value="Ser/Gly_Cys_C_dom"/>
</dbReference>
<feature type="transmembrane region" description="Helical" evidence="1">
    <location>
        <begin position="174"/>
        <end position="192"/>
    </location>
</feature>
<feature type="transmembrane region" description="Helical" evidence="1">
    <location>
        <begin position="6"/>
        <end position="24"/>
    </location>
</feature>
<dbReference type="NCBIfam" id="TIGR04222">
    <property type="entry name" value="near_uncomplex"/>
    <property type="match status" value="1"/>
</dbReference>
<gene>
    <name evidence="2" type="ORF">J4032_05355</name>
</gene>
<evidence type="ECO:0000313" key="2">
    <source>
        <dbReference type="EMBL" id="UNM11017.1"/>
    </source>
</evidence>
<evidence type="ECO:0000256" key="1">
    <source>
        <dbReference type="SAM" id="Phobius"/>
    </source>
</evidence>
<accession>A0ABY3WI48</accession>
<keyword evidence="1" id="KW-1133">Transmembrane helix</keyword>
<evidence type="ECO:0000313" key="3">
    <source>
        <dbReference type="Proteomes" id="UP000828924"/>
    </source>
</evidence>
<feature type="transmembrane region" description="Helical" evidence="1">
    <location>
        <begin position="150"/>
        <end position="168"/>
    </location>
</feature>
<name>A0ABY3WI48_9ACTN</name>
<keyword evidence="1" id="KW-0812">Transmembrane</keyword>
<dbReference type="RefSeq" id="WP_242329562.1">
    <property type="nucleotide sequence ID" value="NZ_CP071872.1"/>
</dbReference>
<dbReference type="Proteomes" id="UP000828924">
    <property type="component" value="Chromosome"/>
</dbReference>
<proteinExistence type="predicted"/>
<keyword evidence="1" id="KW-0472">Membrane</keyword>
<protein>
    <submittedName>
        <fullName evidence="2">TIGR04222 domain-containing membrane protein</fullName>
    </submittedName>
</protein>
<organism evidence="2 3">
    <name type="scientific">Streptomyces formicae</name>
    <dbReference type="NCBI Taxonomy" id="1616117"/>
    <lineage>
        <taxon>Bacteria</taxon>
        <taxon>Bacillati</taxon>
        <taxon>Actinomycetota</taxon>
        <taxon>Actinomycetes</taxon>
        <taxon>Kitasatosporales</taxon>
        <taxon>Streptomycetaceae</taxon>
        <taxon>Streptomyces</taxon>
    </lineage>
</organism>
<dbReference type="EMBL" id="CP071872">
    <property type="protein sequence ID" value="UNM11017.1"/>
    <property type="molecule type" value="Genomic_DNA"/>
</dbReference>